<reference evidence="2" key="1">
    <citation type="submission" date="2017-05" db="EMBL/GenBank/DDBJ databases">
        <title>Physiological properties and genetic analysis related to exopolysaccharide production of fresh-water unicellular cyanobacterium Aphanothece sacrum, Suizenji Nori, that has been cultured as a food source in Japan.</title>
        <authorList>
            <person name="Kanesaki Y."/>
            <person name="Yoshikawa S."/>
            <person name="Ohki K."/>
        </authorList>
    </citation>
    <scope>NUCLEOTIDE SEQUENCE [LARGE SCALE GENOMIC DNA]</scope>
    <source>
        <strain evidence="2">FPU1</strain>
    </source>
</reference>
<evidence type="ECO:0008006" key="3">
    <source>
        <dbReference type="Google" id="ProtNLM"/>
    </source>
</evidence>
<comment type="caution">
    <text evidence="1">The sequence shown here is derived from an EMBL/GenBank/DDBJ whole genome shotgun (WGS) entry which is preliminary data.</text>
</comment>
<accession>A0A401IMA4</accession>
<dbReference type="EMBL" id="BDQK01000016">
    <property type="protein sequence ID" value="GBF82376.1"/>
    <property type="molecule type" value="Genomic_DNA"/>
</dbReference>
<dbReference type="InterPro" id="IPR025354">
    <property type="entry name" value="DUF4258"/>
</dbReference>
<proteinExistence type="predicted"/>
<dbReference type="Proteomes" id="UP000287247">
    <property type="component" value="Unassembled WGS sequence"/>
</dbReference>
<dbReference type="RefSeq" id="WP_124972863.1">
    <property type="nucleotide sequence ID" value="NZ_BDQK01000016.1"/>
</dbReference>
<dbReference type="AlphaFoldDB" id="A0A401IMA4"/>
<organism evidence="1 2">
    <name type="scientific">Aphanothece sacrum FPU1</name>
    <dbReference type="NCBI Taxonomy" id="1920663"/>
    <lineage>
        <taxon>Bacteria</taxon>
        <taxon>Bacillati</taxon>
        <taxon>Cyanobacteriota</taxon>
        <taxon>Cyanophyceae</taxon>
        <taxon>Oscillatoriophycideae</taxon>
        <taxon>Chroococcales</taxon>
        <taxon>Aphanothecaceae</taxon>
        <taxon>Aphanothece</taxon>
    </lineage>
</organism>
<evidence type="ECO:0000313" key="2">
    <source>
        <dbReference type="Proteomes" id="UP000287247"/>
    </source>
</evidence>
<dbReference type="OrthoDB" id="9791640at2"/>
<protein>
    <recommendedName>
        <fullName evidence="3">DUF4258 domain-containing protein</fullName>
    </recommendedName>
</protein>
<dbReference type="Pfam" id="PF14076">
    <property type="entry name" value="DUF4258"/>
    <property type="match status" value="1"/>
</dbReference>
<name>A0A401IMA4_APHSA</name>
<sequence length="107" mass="12056">MSQTFTKIIKLVKNREVKISAHGYDELANDNIFVGDIVNSITQAQIIEDYPDYPKGACVLVLQQDAENQPIHVVWGIPKNAESPAVLVTAYRPDPSLWENNFTRKKS</sequence>
<keyword evidence="2" id="KW-1185">Reference proteome</keyword>
<gene>
    <name evidence="1" type="ORF">AsFPU1_3804</name>
</gene>
<evidence type="ECO:0000313" key="1">
    <source>
        <dbReference type="EMBL" id="GBF82376.1"/>
    </source>
</evidence>